<reference evidence="6 7" key="1">
    <citation type="submission" date="2018-08" db="EMBL/GenBank/DDBJ databases">
        <title>Sequencing the genomes of 1000 actinobacteria strains.</title>
        <authorList>
            <person name="Klenk H.-P."/>
        </authorList>
    </citation>
    <scope>NUCLEOTIDE SEQUENCE [LARGE SCALE GENOMIC DNA]</scope>
    <source>
        <strain evidence="6 7">DSM 22891</strain>
    </source>
</reference>
<dbReference type="GO" id="GO:0019693">
    <property type="term" value="P:ribose phosphate metabolic process"/>
    <property type="evidence" value="ECO:0007669"/>
    <property type="project" value="TreeGrafter"/>
</dbReference>
<gene>
    <name evidence="6" type="ORF">DFJ64_3192</name>
</gene>
<dbReference type="RefSeq" id="WP_245941167.1">
    <property type="nucleotide sequence ID" value="NZ_QTUC01000001.1"/>
</dbReference>
<evidence type="ECO:0000256" key="2">
    <source>
        <dbReference type="ARBA" id="ARBA00005582"/>
    </source>
</evidence>
<evidence type="ECO:0000256" key="4">
    <source>
        <dbReference type="RuleBase" id="RU003476"/>
    </source>
</evidence>
<evidence type="ECO:0000313" key="7">
    <source>
        <dbReference type="Proteomes" id="UP000256485"/>
    </source>
</evidence>
<dbReference type="GO" id="GO:0006753">
    <property type="term" value="P:nucleoside phosphate metabolic process"/>
    <property type="evidence" value="ECO:0007669"/>
    <property type="project" value="TreeGrafter"/>
</dbReference>
<dbReference type="PANTHER" id="PTHR11839:SF18">
    <property type="entry name" value="NUDIX HYDROLASE DOMAIN-CONTAINING PROTEIN"/>
    <property type="match status" value="1"/>
</dbReference>
<comment type="similarity">
    <text evidence="2 4">Belongs to the Nudix hydrolase family.</text>
</comment>
<evidence type="ECO:0000256" key="1">
    <source>
        <dbReference type="ARBA" id="ARBA00001946"/>
    </source>
</evidence>
<dbReference type="PROSITE" id="PS00893">
    <property type="entry name" value="NUDIX_BOX"/>
    <property type="match status" value="1"/>
</dbReference>
<evidence type="ECO:0000256" key="3">
    <source>
        <dbReference type="ARBA" id="ARBA00022801"/>
    </source>
</evidence>
<dbReference type="PANTHER" id="PTHR11839">
    <property type="entry name" value="UDP/ADP-SUGAR PYROPHOSPHATASE"/>
    <property type="match status" value="1"/>
</dbReference>
<name>A0A3D9V7G3_THECX</name>
<dbReference type="InterPro" id="IPR000086">
    <property type="entry name" value="NUDIX_hydrolase_dom"/>
</dbReference>
<dbReference type="GO" id="GO:0005829">
    <property type="term" value="C:cytosol"/>
    <property type="evidence" value="ECO:0007669"/>
    <property type="project" value="TreeGrafter"/>
</dbReference>
<keyword evidence="7" id="KW-1185">Reference proteome</keyword>
<proteinExistence type="inferred from homology"/>
<dbReference type="InterPro" id="IPR020084">
    <property type="entry name" value="NUDIX_hydrolase_CS"/>
</dbReference>
<organism evidence="6 7">
    <name type="scientific">Thermasporomyces composti</name>
    <dbReference type="NCBI Taxonomy" id="696763"/>
    <lineage>
        <taxon>Bacteria</taxon>
        <taxon>Bacillati</taxon>
        <taxon>Actinomycetota</taxon>
        <taxon>Actinomycetes</taxon>
        <taxon>Propionibacteriales</taxon>
        <taxon>Nocardioidaceae</taxon>
        <taxon>Thermasporomyces</taxon>
    </lineage>
</organism>
<comment type="caution">
    <text evidence="6">The sequence shown here is derived from an EMBL/GenBank/DDBJ whole genome shotgun (WGS) entry which is preliminary data.</text>
</comment>
<evidence type="ECO:0000313" key="6">
    <source>
        <dbReference type="EMBL" id="REF37738.1"/>
    </source>
</evidence>
<protein>
    <submittedName>
        <fullName evidence="6">ADP-ribose pyrophosphatase YjhB (NUDIX family)</fullName>
    </submittedName>
</protein>
<dbReference type="InterPro" id="IPR015797">
    <property type="entry name" value="NUDIX_hydrolase-like_dom_sf"/>
</dbReference>
<dbReference type="Pfam" id="PF00293">
    <property type="entry name" value="NUDIX"/>
    <property type="match status" value="1"/>
</dbReference>
<comment type="cofactor">
    <cofactor evidence="1">
        <name>Mg(2+)</name>
        <dbReference type="ChEBI" id="CHEBI:18420"/>
    </cofactor>
</comment>
<dbReference type="Proteomes" id="UP000256485">
    <property type="component" value="Unassembled WGS sequence"/>
</dbReference>
<dbReference type="CDD" id="cd03424">
    <property type="entry name" value="NUDIX_ADPRase_Nudt5_UGPPase_Nudt14"/>
    <property type="match status" value="1"/>
</dbReference>
<dbReference type="SUPFAM" id="SSF55811">
    <property type="entry name" value="Nudix"/>
    <property type="match status" value="1"/>
</dbReference>
<dbReference type="EMBL" id="QTUC01000001">
    <property type="protein sequence ID" value="REF37738.1"/>
    <property type="molecule type" value="Genomic_DNA"/>
</dbReference>
<sequence length="193" mass="22197">MTYHEKQSDATRWIVHGERSIYESEWVRLSLVDVELPDGQRFDHHVVRMPAAAMSVVLDEQDRVLLMWRHRFVSDIWNWELPGGIVEEGEEPAQTAVREIEEETGYRAHSVEHLVTFQPRIGMLDCPHYVFLARRGECVGEPVEKTEMQRMEWVPLEEVPRLIKRGEIANSGTLVALLHVLAMGHVAAVSHGE</sequence>
<dbReference type="PRINTS" id="PR00502">
    <property type="entry name" value="NUDIXFAMILY"/>
</dbReference>
<dbReference type="InterPro" id="IPR020476">
    <property type="entry name" value="Nudix_hydrolase"/>
</dbReference>
<evidence type="ECO:0000259" key="5">
    <source>
        <dbReference type="PROSITE" id="PS51462"/>
    </source>
</evidence>
<keyword evidence="3 4" id="KW-0378">Hydrolase</keyword>
<accession>A0A3D9V7G3</accession>
<dbReference type="PROSITE" id="PS51462">
    <property type="entry name" value="NUDIX"/>
    <property type="match status" value="1"/>
</dbReference>
<dbReference type="GO" id="GO:0016462">
    <property type="term" value="F:pyrophosphatase activity"/>
    <property type="evidence" value="ECO:0007669"/>
    <property type="project" value="UniProtKB-ARBA"/>
</dbReference>
<dbReference type="Gene3D" id="3.90.79.10">
    <property type="entry name" value="Nucleoside Triphosphate Pyrophosphohydrolase"/>
    <property type="match status" value="1"/>
</dbReference>
<feature type="domain" description="Nudix hydrolase" evidence="5">
    <location>
        <begin position="47"/>
        <end position="176"/>
    </location>
</feature>
<dbReference type="AlphaFoldDB" id="A0A3D9V7G3"/>